<organism evidence="2 3">
    <name type="scientific">Cylindrodendrum hubeiense</name>
    <dbReference type="NCBI Taxonomy" id="595255"/>
    <lineage>
        <taxon>Eukaryota</taxon>
        <taxon>Fungi</taxon>
        <taxon>Dikarya</taxon>
        <taxon>Ascomycota</taxon>
        <taxon>Pezizomycotina</taxon>
        <taxon>Sordariomycetes</taxon>
        <taxon>Hypocreomycetidae</taxon>
        <taxon>Hypocreales</taxon>
        <taxon>Nectriaceae</taxon>
        <taxon>Cylindrodendrum</taxon>
    </lineage>
</organism>
<feature type="compositionally biased region" description="Acidic residues" evidence="1">
    <location>
        <begin position="267"/>
        <end position="276"/>
    </location>
</feature>
<feature type="region of interest" description="Disordered" evidence="1">
    <location>
        <begin position="246"/>
        <end position="276"/>
    </location>
</feature>
<reference evidence="2" key="1">
    <citation type="submission" date="2020-03" db="EMBL/GenBank/DDBJ databases">
        <title>Draft Genome Sequence of Cylindrodendrum hubeiense.</title>
        <authorList>
            <person name="Buettner E."/>
            <person name="Kellner H."/>
        </authorList>
    </citation>
    <scope>NUCLEOTIDE SEQUENCE</scope>
    <source>
        <strain evidence="2">IHI 201604</strain>
    </source>
</reference>
<accession>A0A9P5HEF8</accession>
<protein>
    <submittedName>
        <fullName evidence="2">Uncharacterized protein</fullName>
    </submittedName>
</protein>
<dbReference type="Proteomes" id="UP000722485">
    <property type="component" value="Unassembled WGS sequence"/>
</dbReference>
<name>A0A9P5HEF8_9HYPO</name>
<gene>
    <name evidence="2" type="ORF">G7Z17_g3536</name>
</gene>
<evidence type="ECO:0000313" key="2">
    <source>
        <dbReference type="EMBL" id="KAF7553520.1"/>
    </source>
</evidence>
<evidence type="ECO:0000313" key="3">
    <source>
        <dbReference type="Proteomes" id="UP000722485"/>
    </source>
</evidence>
<sequence length="276" mass="30679">MFDNRILCDAHVQLRTCASANSERLTGGEIEALKSIPQLRRVPKDNDCAKWDHVWMLFFGDHPKPSSPYMGRGPSIYTPIFHRLADYQSLEILGWAWSNSQEPPLQSQSDDPIHDLMNIVSANTPIPRLSRQASASGTHAVLLEQVLRDRAISRPHRNMFAQQQPTVVDPSDVRIDGHQESPGTLLNDNISRLPGNAYTQQSAGVDSHVDHISGDYESHGATFNDENVELGSGSFVDNALWSSYPNRLTRSRNNTDGDQSQISNGLFEDEASTDNS</sequence>
<proteinExistence type="predicted"/>
<dbReference type="EMBL" id="JAANBB010000044">
    <property type="protein sequence ID" value="KAF7553520.1"/>
    <property type="molecule type" value="Genomic_DNA"/>
</dbReference>
<keyword evidence="3" id="KW-1185">Reference proteome</keyword>
<evidence type="ECO:0000256" key="1">
    <source>
        <dbReference type="SAM" id="MobiDB-lite"/>
    </source>
</evidence>
<comment type="caution">
    <text evidence="2">The sequence shown here is derived from an EMBL/GenBank/DDBJ whole genome shotgun (WGS) entry which is preliminary data.</text>
</comment>
<dbReference type="AlphaFoldDB" id="A0A9P5HEF8"/>
<feature type="compositionally biased region" description="Polar residues" evidence="1">
    <location>
        <begin position="246"/>
        <end position="264"/>
    </location>
</feature>